<comment type="caution">
    <text evidence="1">The sequence shown here is derived from an EMBL/GenBank/DDBJ whole genome shotgun (WGS) entry which is preliminary data.</text>
</comment>
<reference evidence="1 2" key="1">
    <citation type="submission" date="2019-01" db="EMBL/GenBank/DDBJ databases">
        <title>Sinorhodobacter populi sp. nov. isolated from the symptomatic bark tissue of Populus euramericana canker.</title>
        <authorList>
            <person name="Xu G."/>
        </authorList>
    </citation>
    <scope>NUCLEOTIDE SEQUENCE [LARGE SCALE GENOMIC DNA]</scope>
    <source>
        <strain evidence="1 2">CCTCC AB2012026</strain>
    </source>
</reference>
<name>A0A443LGE8_9RHOB</name>
<dbReference type="OrthoDB" id="165209at2"/>
<evidence type="ECO:0000313" key="2">
    <source>
        <dbReference type="Proteomes" id="UP000286594"/>
    </source>
</evidence>
<sequence length="73" mass="7989">MPSIGAVLFEQNDDWQTSSCDLIAGAFAQIKKEEIGPILSITTKVAGSGPRVIRKIPQLDGHDRRKVTRRDGV</sequence>
<accession>A0A443LGE8</accession>
<dbReference type="AlphaFoldDB" id="A0A443LGE8"/>
<gene>
    <name evidence="1" type="ORF">EOW65_10100</name>
</gene>
<protein>
    <submittedName>
        <fullName evidence="1">Uncharacterized protein</fullName>
    </submittedName>
</protein>
<evidence type="ECO:0000313" key="1">
    <source>
        <dbReference type="EMBL" id="RWR48270.1"/>
    </source>
</evidence>
<dbReference type="Proteomes" id="UP000286594">
    <property type="component" value="Unassembled WGS sequence"/>
</dbReference>
<dbReference type="EMBL" id="SAVB01000011">
    <property type="protein sequence ID" value="RWR48270.1"/>
    <property type="molecule type" value="Genomic_DNA"/>
</dbReference>
<organism evidence="1 2">
    <name type="scientific">Paenirhodobacter ferrireducens</name>
    <dbReference type="NCBI Taxonomy" id="1215032"/>
    <lineage>
        <taxon>Bacteria</taxon>
        <taxon>Pseudomonadati</taxon>
        <taxon>Pseudomonadota</taxon>
        <taxon>Alphaproteobacteria</taxon>
        <taxon>Rhodobacterales</taxon>
        <taxon>Rhodobacter group</taxon>
        <taxon>Paenirhodobacter</taxon>
    </lineage>
</organism>
<dbReference type="RefSeq" id="WP_128149077.1">
    <property type="nucleotide sequence ID" value="NZ_SAVB01000011.1"/>
</dbReference>
<keyword evidence="2" id="KW-1185">Reference proteome</keyword>
<proteinExistence type="predicted"/>